<dbReference type="HAMAP" id="MF_00165">
    <property type="entry name" value="Thymidylate_kinase"/>
    <property type="match status" value="1"/>
</dbReference>
<dbReference type="NCBIfam" id="TIGR00041">
    <property type="entry name" value="DTMP_kinase"/>
    <property type="match status" value="1"/>
</dbReference>
<dbReference type="InterPro" id="IPR018094">
    <property type="entry name" value="Thymidylate_kinase"/>
</dbReference>
<dbReference type="Gene3D" id="3.40.50.300">
    <property type="entry name" value="P-loop containing nucleotide triphosphate hydrolases"/>
    <property type="match status" value="1"/>
</dbReference>
<dbReference type="Pfam" id="PF02223">
    <property type="entry name" value="Thymidylate_kin"/>
    <property type="match status" value="1"/>
</dbReference>
<keyword evidence="14" id="KW-1185">Reference proteome</keyword>
<dbReference type="CDD" id="cd01672">
    <property type="entry name" value="TMPK"/>
    <property type="match status" value="1"/>
</dbReference>
<dbReference type="InterPro" id="IPR018095">
    <property type="entry name" value="Thymidylate_kin_CS"/>
</dbReference>
<evidence type="ECO:0000259" key="12">
    <source>
        <dbReference type="Pfam" id="PF02223"/>
    </source>
</evidence>
<dbReference type="InterPro" id="IPR027417">
    <property type="entry name" value="P-loop_NTPase"/>
</dbReference>
<keyword evidence="6 11" id="KW-0547">Nucleotide-binding</keyword>
<dbReference type="PROSITE" id="PS01331">
    <property type="entry name" value="THYMIDYLATE_KINASE"/>
    <property type="match status" value="1"/>
</dbReference>
<comment type="similarity">
    <text evidence="1 11">Belongs to the thymidylate kinase family.</text>
</comment>
<dbReference type="GO" id="GO:0006235">
    <property type="term" value="P:dTTP biosynthetic process"/>
    <property type="evidence" value="ECO:0007669"/>
    <property type="project" value="UniProtKB-UniRule"/>
</dbReference>
<evidence type="ECO:0000256" key="9">
    <source>
        <dbReference type="ARBA" id="ARBA00029962"/>
    </source>
</evidence>
<reference evidence="13 14" key="2">
    <citation type="submission" date="2018-03" db="EMBL/GenBank/DDBJ databases">
        <authorList>
            <person name="Keele B.F."/>
        </authorList>
    </citation>
    <scope>NUCLEOTIDE SEQUENCE [LARGE SCALE GENOMIC DNA]</scope>
    <source>
        <strain evidence="13 14">D13</strain>
        <plasmid evidence="14">Plasmid unnamed</plasmid>
    </source>
</reference>
<dbReference type="GO" id="GO:0004798">
    <property type="term" value="F:dTMP kinase activity"/>
    <property type="evidence" value="ECO:0007669"/>
    <property type="project" value="UniProtKB-UniRule"/>
</dbReference>
<name>A0A2P1PZK6_9GAMM</name>
<evidence type="ECO:0000256" key="11">
    <source>
        <dbReference type="HAMAP-Rule" id="MF_00165"/>
    </source>
</evidence>
<dbReference type="GO" id="GO:0005829">
    <property type="term" value="C:cytosol"/>
    <property type="evidence" value="ECO:0007669"/>
    <property type="project" value="TreeGrafter"/>
</dbReference>
<evidence type="ECO:0000256" key="10">
    <source>
        <dbReference type="ARBA" id="ARBA00048743"/>
    </source>
</evidence>
<evidence type="ECO:0000313" key="14">
    <source>
        <dbReference type="Proteomes" id="UP000241074"/>
    </source>
</evidence>
<dbReference type="KEGG" id="xba:C7S18_23570"/>
<geneLocation type="plasmid" evidence="13">
    <name>unnamed</name>
</geneLocation>
<keyword evidence="7 11" id="KW-0418">Kinase</keyword>
<evidence type="ECO:0000256" key="3">
    <source>
        <dbReference type="ARBA" id="ARBA00017144"/>
    </source>
</evidence>
<dbReference type="GO" id="GO:0006227">
    <property type="term" value="P:dUDP biosynthetic process"/>
    <property type="evidence" value="ECO:0007669"/>
    <property type="project" value="TreeGrafter"/>
</dbReference>
<keyword evidence="5 11" id="KW-0545">Nucleotide biosynthesis</keyword>
<dbReference type="AlphaFoldDB" id="A0A2P1PZK6"/>
<protein>
    <recommendedName>
        <fullName evidence="3 11">Thymidylate kinase</fullName>
        <ecNumber evidence="2 11">2.7.4.9</ecNumber>
    </recommendedName>
    <alternativeName>
        <fullName evidence="9 11">dTMP kinase</fullName>
    </alternativeName>
</protein>
<dbReference type="Proteomes" id="UP000241074">
    <property type="component" value="Plasmid unnamed"/>
</dbReference>
<reference evidence="13 14" key="1">
    <citation type="submission" date="2018-03" db="EMBL/GenBank/DDBJ databases">
        <title>Ahniella affigens gen. nov., sp. nov., a gammaproteobacterium isolated from sandy soil near a stream.</title>
        <authorList>
            <person name="Ko Y."/>
            <person name="Kim J.-H."/>
        </authorList>
    </citation>
    <scope>NUCLEOTIDE SEQUENCE [LARGE SCALE GENOMIC DNA]</scope>
    <source>
        <strain evidence="13 14">D13</strain>
        <plasmid evidence="14">Plasmid unnamed</plasmid>
    </source>
</reference>
<dbReference type="EC" id="2.7.4.9" evidence="2 11"/>
<dbReference type="GO" id="GO:0006233">
    <property type="term" value="P:dTDP biosynthetic process"/>
    <property type="evidence" value="ECO:0007669"/>
    <property type="project" value="InterPro"/>
</dbReference>
<dbReference type="SUPFAM" id="SSF52540">
    <property type="entry name" value="P-loop containing nucleoside triphosphate hydrolases"/>
    <property type="match status" value="1"/>
</dbReference>
<evidence type="ECO:0000256" key="7">
    <source>
        <dbReference type="ARBA" id="ARBA00022777"/>
    </source>
</evidence>
<dbReference type="OrthoDB" id="9774907at2"/>
<proteinExistence type="inferred from homology"/>
<gene>
    <name evidence="11 13" type="primary">tmk</name>
    <name evidence="13" type="ORF">C7S18_23570</name>
</gene>
<organism evidence="13 14">
    <name type="scientific">Ahniella affigens</name>
    <dbReference type="NCBI Taxonomy" id="2021234"/>
    <lineage>
        <taxon>Bacteria</taxon>
        <taxon>Pseudomonadati</taxon>
        <taxon>Pseudomonadota</taxon>
        <taxon>Gammaproteobacteria</taxon>
        <taxon>Lysobacterales</taxon>
        <taxon>Rhodanobacteraceae</taxon>
        <taxon>Ahniella</taxon>
    </lineage>
</organism>
<dbReference type="InterPro" id="IPR039430">
    <property type="entry name" value="Thymidylate_kin-like_dom"/>
</dbReference>
<evidence type="ECO:0000256" key="4">
    <source>
        <dbReference type="ARBA" id="ARBA00022679"/>
    </source>
</evidence>
<evidence type="ECO:0000256" key="6">
    <source>
        <dbReference type="ARBA" id="ARBA00022741"/>
    </source>
</evidence>
<dbReference type="GO" id="GO:0005524">
    <property type="term" value="F:ATP binding"/>
    <property type="evidence" value="ECO:0007669"/>
    <property type="project" value="UniProtKB-UniRule"/>
</dbReference>
<feature type="binding site" evidence="11">
    <location>
        <begin position="10"/>
        <end position="17"/>
    </location>
    <ligand>
        <name>ATP</name>
        <dbReference type="ChEBI" id="CHEBI:30616"/>
    </ligand>
</feature>
<sequence length="201" mass="22210">MTGRLVVVEGIDGSGKTELIRALGNLPRSLFTREPTLGPYGKALREAFGRGERLSREAERALIEADRRQHVELVISPALARGEIVVCDRSFYSTAAYQGLSVEDARSIVRDNMQFAPRPDVLVFLDLPPVFALARIQARGEKPTAPESYETLVACAARYESVWADPELMRGITFIRIDAREPLDIVTAAARRAVDSALQRS</sequence>
<keyword evidence="4 11" id="KW-0808">Transferase</keyword>
<dbReference type="RefSeq" id="WP_106894197.1">
    <property type="nucleotide sequence ID" value="NZ_CP027861.1"/>
</dbReference>
<comment type="function">
    <text evidence="11">Phosphorylation of dTMP to form dTDP in both de novo and salvage pathways of dTTP synthesis.</text>
</comment>
<accession>A0A2P1PZK6</accession>
<keyword evidence="8 11" id="KW-0067">ATP-binding</keyword>
<evidence type="ECO:0000256" key="2">
    <source>
        <dbReference type="ARBA" id="ARBA00012980"/>
    </source>
</evidence>
<evidence type="ECO:0000313" key="13">
    <source>
        <dbReference type="EMBL" id="AVQ00279.1"/>
    </source>
</evidence>
<dbReference type="EMBL" id="CP027861">
    <property type="protein sequence ID" value="AVQ00279.1"/>
    <property type="molecule type" value="Genomic_DNA"/>
</dbReference>
<comment type="catalytic activity">
    <reaction evidence="10 11">
        <text>dTMP + ATP = dTDP + ADP</text>
        <dbReference type="Rhea" id="RHEA:13517"/>
        <dbReference type="ChEBI" id="CHEBI:30616"/>
        <dbReference type="ChEBI" id="CHEBI:58369"/>
        <dbReference type="ChEBI" id="CHEBI:63528"/>
        <dbReference type="ChEBI" id="CHEBI:456216"/>
        <dbReference type="EC" id="2.7.4.9"/>
    </reaction>
</comment>
<evidence type="ECO:0000256" key="5">
    <source>
        <dbReference type="ARBA" id="ARBA00022727"/>
    </source>
</evidence>
<evidence type="ECO:0000256" key="8">
    <source>
        <dbReference type="ARBA" id="ARBA00022840"/>
    </source>
</evidence>
<keyword evidence="13" id="KW-0614">Plasmid</keyword>
<dbReference type="PANTHER" id="PTHR10344">
    <property type="entry name" value="THYMIDYLATE KINASE"/>
    <property type="match status" value="1"/>
</dbReference>
<feature type="domain" description="Thymidylate kinase-like" evidence="12">
    <location>
        <begin position="8"/>
        <end position="185"/>
    </location>
</feature>
<dbReference type="PANTHER" id="PTHR10344:SF4">
    <property type="entry name" value="UMP-CMP KINASE 2, MITOCHONDRIAL"/>
    <property type="match status" value="1"/>
</dbReference>
<evidence type="ECO:0000256" key="1">
    <source>
        <dbReference type="ARBA" id="ARBA00009776"/>
    </source>
</evidence>